<keyword evidence="8" id="KW-1185">Reference proteome</keyword>
<comment type="caution">
    <text evidence="7">The sequence shown here is derived from an EMBL/GenBank/DDBJ whole genome shotgun (WGS) entry which is preliminary data.</text>
</comment>
<dbReference type="InParanoid" id="A0A5N4A101"/>
<dbReference type="OrthoDB" id="6755582at2759"/>
<dbReference type="Gene3D" id="3.40.50.1820">
    <property type="entry name" value="alpha/beta hydrolase"/>
    <property type="match status" value="1"/>
</dbReference>
<dbReference type="GO" id="GO:0016042">
    <property type="term" value="P:lipid catabolic process"/>
    <property type="evidence" value="ECO:0007669"/>
    <property type="project" value="TreeGrafter"/>
</dbReference>
<dbReference type="SUPFAM" id="SSF53474">
    <property type="entry name" value="alpha/beta-Hydrolases"/>
    <property type="match status" value="1"/>
</dbReference>
<dbReference type="InterPro" id="IPR000734">
    <property type="entry name" value="TAG_lipase"/>
</dbReference>
<feature type="signal peptide" evidence="5">
    <location>
        <begin position="1"/>
        <end position="20"/>
    </location>
</feature>
<evidence type="ECO:0000256" key="1">
    <source>
        <dbReference type="ARBA" id="ARBA00004613"/>
    </source>
</evidence>
<dbReference type="GO" id="GO:0016298">
    <property type="term" value="F:lipase activity"/>
    <property type="evidence" value="ECO:0007669"/>
    <property type="project" value="InterPro"/>
</dbReference>
<evidence type="ECO:0000256" key="2">
    <source>
        <dbReference type="ARBA" id="ARBA00010701"/>
    </source>
</evidence>
<dbReference type="EMBL" id="VVIM01000011">
    <property type="protein sequence ID" value="KAB0791002.1"/>
    <property type="molecule type" value="Genomic_DNA"/>
</dbReference>
<dbReference type="GO" id="GO:0017171">
    <property type="term" value="F:serine hydrolase activity"/>
    <property type="evidence" value="ECO:0007669"/>
    <property type="project" value="TreeGrafter"/>
</dbReference>
<protein>
    <recommendedName>
        <fullName evidence="6">Lipase domain-containing protein</fullName>
    </recommendedName>
</protein>
<keyword evidence="5" id="KW-0732">Signal</keyword>
<evidence type="ECO:0000256" key="5">
    <source>
        <dbReference type="SAM" id="SignalP"/>
    </source>
</evidence>
<organism evidence="7 8">
    <name type="scientific">Photinus pyralis</name>
    <name type="common">Common eastern firefly</name>
    <name type="synonym">Lampyris pyralis</name>
    <dbReference type="NCBI Taxonomy" id="7054"/>
    <lineage>
        <taxon>Eukaryota</taxon>
        <taxon>Metazoa</taxon>
        <taxon>Ecdysozoa</taxon>
        <taxon>Arthropoda</taxon>
        <taxon>Hexapoda</taxon>
        <taxon>Insecta</taxon>
        <taxon>Pterygota</taxon>
        <taxon>Neoptera</taxon>
        <taxon>Endopterygota</taxon>
        <taxon>Coleoptera</taxon>
        <taxon>Polyphaga</taxon>
        <taxon>Elateriformia</taxon>
        <taxon>Elateroidea</taxon>
        <taxon>Lampyridae</taxon>
        <taxon>Lampyrinae</taxon>
        <taxon>Photinus</taxon>
    </lineage>
</organism>
<evidence type="ECO:0000313" key="8">
    <source>
        <dbReference type="Proteomes" id="UP000327044"/>
    </source>
</evidence>
<evidence type="ECO:0000259" key="6">
    <source>
        <dbReference type="Pfam" id="PF00151"/>
    </source>
</evidence>
<dbReference type="InterPro" id="IPR013818">
    <property type="entry name" value="Lipase"/>
</dbReference>
<evidence type="ECO:0000313" key="7">
    <source>
        <dbReference type="EMBL" id="KAB0791002.1"/>
    </source>
</evidence>
<feature type="domain" description="Lipase" evidence="6">
    <location>
        <begin position="23"/>
        <end position="283"/>
    </location>
</feature>
<reference evidence="7 8" key="1">
    <citation type="journal article" date="2018" name="Elife">
        <title>Firefly genomes illuminate parallel origins of bioluminescence in beetles.</title>
        <authorList>
            <person name="Fallon T.R."/>
            <person name="Lower S.E."/>
            <person name="Chang C.H."/>
            <person name="Bessho-Uehara M."/>
            <person name="Martin G.J."/>
            <person name="Bewick A.J."/>
            <person name="Behringer M."/>
            <person name="Debat H.J."/>
            <person name="Wong I."/>
            <person name="Day J.C."/>
            <person name="Suvorov A."/>
            <person name="Silva C.J."/>
            <person name="Stanger-Hall K.F."/>
            <person name="Hall D.W."/>
            <person name="Schmitz R.J."/>
            <person name="Nelson D.R."/>
            <person name="Lewis S.M."/>
            <person name="Shigenobu S."/>
            <person name="Bybee S.M."/>
            <person name="Larracuente A.M."/>
            <person name="Oba Y."/>
            <person name="Weng J.K."/>
        </authorList>
    </citation>
    <scope>NUCLEOTIDE SEQUENCE [LARGE SCALE GENOMIC DNA]</scope>
    <source>
        <strain evidence="7">1611_PpyrPB1</strain>
        <tissue evidence="7">Whole body</tissue>
    </source>
</reference>
<feature type="chain" id="PRO_5024390774" description="Lipase domain-containing protein" evidence="5">
    <location>
        <begin position="21"/>
        <end position="318"/>
    </location>
</feature>
<proteinExistence type="inferred from homology"/>
<accession>A0A5N4A101</accession>
<keyword evidence="3" id="KW-0964">Secreted</keyword>
<dbReference type="PRINTS" id="PR00821">
    <property type="entry name" value="TAGLIPASE"/>
</dbReference>
<evidence type="ECO:0000256" key="4">
    <source>
        <dbReference type="RuleBase" id="RU004262"/>
    </source>
</evidence>
<dbReference type="InterPro" id="IPR029058">
    <property type="entry name" value="AB_hydrolase_fold"/>
</dbReference>
<comment type="subcellular location">
    <subcellularLocation>
        <location evidence="1">Secreted</location>
    </subcellularLocation>
</comment>
<name>A0A5N4A101_PHOPY</name>
<dbReference type="AlphaFoldDB" id="A0A5N4A101"/>
<evidence type="ECO:0000256" key="3">
    <source>
        <dbReference type="ARBA" id="ARBA00022525"/>
    </source>
</evidence>
<gene>
    <name evidence="7" type="ORF">PPYR_02802</name>
</gene>
<dbReference type="GO" id="GO:0005615">
    <property type="term" value="C:extracellular space"/>
    <property type="evidence" value="ECO:0007669"/>
    <property type="project" value="TreeGrafter"/>
</dbReference>
<comment type="similarity">
    <text evidence="2 4">Belongs to the AB hydrolase superfamily. Lipase family.</text>
</comment>
<dbReference type="Pfam" id="PF00151">
    <property type="entry name" value="Lipase"/>
    <property type="match status" value="1"/>
</dbReference>
<dbReference type="PANTHER" id="PTHR11610">
    <property type="entry name" value="LIPASE"/>
    <property type="match status" value="1"/>
</dbReference>
<dbReference type="Proteomes" id="UP000327044">
    <property type="component" value="Unassembled WGS sequence"/>
</dbReference>
<sequence length="318" mass="34231">MGLNLNLILFSYSLLGRCVGLLVSKSSSDWTFTLHTSTNKSSTDLSDANPSARTVMIIHGWKQNGNLRWIGLMKDAYLSRYPMNVIVLDWSSHAKAAYGVAARAVPKVGEHVAERIYEWEGGGLVDPISLKVIGFSLGAQIAGHAGQHYRKLTNGTKLRNIVGIEAAGPSFEARGHHQRLDASDALMVQAIHTSTTGMTARYGRVDVYFNANAGGCGKQQPACRGDPGVPIDSPMGMTLCNHLRAVAYFIESIGSVDFLAAPCSCSTFRNRRCEMERVVVVGEHLEPAAEDGAYHLVTSCKSPFALGAAGLNPSAYKC</sequence>
<dbReference type="PANTHER" id="PTHR11610:SF173">
    <property type="entry name" value="LIPASE DOMAIN-CONTAINING PROTEIN-RELATED"/>
    <property type="match status" value="1"/>
</dbReference>